<reference evidence="3" key="1">
    <citation type="journal article" date="2015" name="Nat. Plants">
        <title>Genome expansion of Arabis alpina linked with retrotransposition and reduced symmetric DNA methylation.</title>
        <authorList>
            <person name="Willing E.M."/>
            <person name="Rawat V."/>
            <person name="Mandakova T."/>
            <person name="Maumus F."/>
            <person name="James G.V."/>
            <person name="Nordstroem K.J."/>
            <person name="Becker C."/>
            <person name="Warthmann N."/>
            <person name="Chica C."/>
            <person name="Szarzynska B."/>
            <person name="Zytnicki M."/>
            <person name="Albani M.C."/>
            <person name="Kiefer C."/>
            <person name="Bergonzi S."/>
            <person name="Castaings L."/>
            <person name="Mateos J.L."/>
            <person name="Berns M.C."/>
            <person name="Bujdoso N."/>
            <person name="Piofczyk T."/>
            <person name="de Lorenzo L."/>
            <person name="Barrero-Sicilia C."/>
            <person name="Mateos I."/>
            <person name="Piednoel M."/>
            <person name="Hagmann J."/>
            <person name="Chen-Min-Tao R."/>
            <person name="Iglesias-Fernandez R."/>
            <person name="Schuster S.C."/>
            <person name="Alonso-Blanco C."/>
            <person name="Roudier F."/>
            <person name="Carbonero P."/>
            <person name="Paz-Ares J."/>
            <person name="Davis S.J."/>
            <person name="Pecinka A."/>
            <person name="Quesneville H."/>
            <person name="Colot V."/>
            <person name="Lysak M.A."/>
            <person name="Weigel D."/>
            <person name="Coupland G."/>
            <person name="Schneeberger K."/>
        </authorList>
    </citation>
    <scope>NUCLEOTIDE SEQUENCE [LARGE SCALE GENOMIC DNA]</scope>
    <source>
        <strain evidence="3">cv. Pajares</strain>
    </source>
</reference>
<evidence type="ECO:0000313" key="3">
    <source>
        <dbReference type="Proteomes" id="UP000029120"/>
    </source>
</evidence>
<accession>A0A087GC38</accession>
<dbReference type="Gramene" id="KFK27440">
    <property type="protein sequence ID" value="KFK27440"/>
    <property type="gene ID" value="AALP_AA8G382500"/>
</dbReference>
<protein>
    <submittedName>
        <fullName evidence="2">Uncharacterized protein</fullName>
    </submittedName>
</protein>
<evidence type="ECO:0000313" key="2">
    <source>
        <dbReference type="EMBL" id="KFK27440.1"/>
    </source>
</evidence>
<feature type="compositionally biased region" description="Basic and acidic residues" evidence="1">
    <location>
        <begin position="16"/>
        <end position="42"/>
    </location>
</feature>
<evidence type="ECO:0000256" key="1">
    <source>
        <dbReference type="SAM" id="MobiDB-lite"/>
    </source>
</evidence>
<keyword evidence="3" id="KW-1185">Reference proteome</keyword>
<dbReference type="Proteomes" id="UP000029120">
    <property type="component" value="Chromosome 8"/>
</dbReference>
<sequence length="54" mass="6593">MWRKRSVVEESTLQADRSERENKIEVEKKQKKKEEDEENVDKLGFMKKEGRRIL</sequence>
<feature type="region of interest" description="Disordered" evidence="1">
    <location>
        <begin position="1"/>
        <end position="42"/>
    </location>
</feature>
<dbReference type="EMBL" id="CM002876">
    <property type="protein sequence ID" value="KFK27440.1"/>
    <property type="molecule type" value="Genomic_DNA"/>
</dbReference>
<proteinExistence type="predicted"/>
<name>A0A087GC38_ARAAL</name>
<dbReference type="AlphaFoldDB" id="A0A087GC38"/>
<gene>
    <name evidence="2" type="ordered locus">AALP_Aa8g382500</name>
</gene>
<organism evidence="2 3">
    <name type="scientific">Arabis alpina</name>
    <name type="common">Alpine rock-cress</name>
    <dbReference type="NCBI Taxonomy" id="50452"/>
    <lineage>
        <taxon>Eukaryota</taxon>
        <taxon>Viridiplantae</taxon>
        <taxon>Streptophyta</taxon>
        <taxon>Embryophyta</taxon>
        <taxon>Tracheophyta</taxon>
        <taxon>Spermatophyta</taxon>
        <taxon>Magnoliopsida</taxon>
        <taxon>eudicotyledons</taxon>
        <taxon>Gunneridae</taxon>
        <taxon>Pentapetalae</taxon>
        <taxon>rosids</taxon>
        <taxon>malvids</taxon>
        <taxon>Brassicales</taxon>
        <taxon>Brassicaceae</taxon>
        <taxon>Arabideae</taxon>
        <taxon>Arabis</taxon>
    </lineage>
</organism>